<keyword evidence="1" id="KW-0547">Nucleotide-binding</keyword>
<keyword evidence="2" id="KW-0378">Hydrolase</keyword>
<dbReference type="InterPro" id="IPR027417">
    <property type="entry name" value="P-loop_NTPase"/>
</dbReference>
<dbReference type="STRING" id="133383.A0A1R0GYL1"/>
<evidence type="ECO:0000256" key="1">
    <source>
        <dbReference type="ARBA" id="ARBA00022741"/>
    </source>
</evidence>
<dbReference type="GO" id="GO:0003723">
    <property type="term" value="F:RNA binding"/>
    <property type="evidence" value="ECO:0007669"/>
    <property type="project" value="TreeGrafter"/>
</dbReference>
<accession>A0A1R0GYL1</accession>
<sequence length="89" mass="9927">MVANRVNYELTGRNIGDPDDSLDLVGFKTGDESKAEDSNIITFCTMGILLKYMESDPLIEDIGVVIVDEIQERSKEGSVCGFNERHSRE</sequence>
<name>A0A1R0GYL1_9FUNG</name>
<organism evidence="5 6">
    <name type="scientific">Smittium mucronatum</name>
    <dbReference type="NCBI Taxonomy" id="133383"/>
    <lineage>
        <taxon>Eukaryota</taxon>
        <taxon>Fungi</taxon>
        <taxon>Fungi incertae sedis</taxon>
        <taxon>Zoopagomycota</taxon>
        <taxon>Kickxellomycotina</taxon>
        <taxon>Harpellomycetes</taxon>
        <taxon>Harpellales</taxon>
        <taxon>Legeriomycetaceae</taxon>
        <taxon>Smittium</taxon>
    </lineage>
</organism>
<dbReference type="GO" id="GO:0016787">
    <property type="term" value="F:hydrolase activity"/>
    <property type="evidence" value="ECO:0007669"/>
    <property type="project" value="UniProtKB-KW"/>
</dbReference>
<reference evidence="5 6" key="1">
    <citation type="journal article" date="2016" name="Mol. Biol. Evol.">
        <title>Genome-Wide Survey of Gut Fungi (Harpellales) Reveals the First Horizontally Transferred Ubiquitin Gene from a Mosquito Host.</title>
        <authorList>
            <person name="Wang Y."/>
            <person name="White M.M."/>
            <person name="Kvist S."/>
            <person name="Moncalvo J.M."/>
        </authorList>
    </citation>
    <scope>NUCLEOTIDE SEQUENCE [LARGE SCALE GENOMIC DNA]</scope>
    <source>
        <strain evidence="5 6">ALG-7-W6</strain>
    </source>
</reference>
<dbReference type="SUPFAM" id="SSF52540">
    <property type="entry name" value="P-loop containing nucleoside triphosphate hydrolases"/>
    <property type="match status" value="1"/>
</dbReference>
<evidence type="ECO:0000256" key="3">
    <source>
        <dbReference type="ARBA" id="ARBA00022806"/>
    </source>
</evidence>
<evidence type="ECO:0000256" key="4">
    <source>
        <dbReference type="ARBA" id="ARBA00022840"/>
    </source>
</evidence>
<dbReference type="GO" id="GO:0004386">
    <property type="term" value="F:helicase activity"/>
    <property type="evidence" value="ECO:0007669"/>
    <property type="project" value="UniProtKB-KW"/>
</dbReference>
<evidence type="ECO:0000256" key="2">
    <source>
        <dbReference type="ARBA" id="ARBA00022801"/>
    </source>
</evidence>
<dbReference type="AlphaFoldDB" id="A0A1R0GYL1"/>
<dbReference type="PANTHER" id="PTHR18934">
    <property type="entry name" value="ATP-DEPENDENT RNA HELICASE"/>
    <property type="match status" value="1"/>
</dbReference>
<dbReference type="Gene3D" id="3.40.50.300">
    <property type="entry name" value="P-loop containing nucleotide triphosphate hydrolases"/>
    <property type="match status" value="1"/>
</dbReference>
<proteinExistence type="predicted"/>
<comment type="caution">
    <text evidence="5">The sequence shown here is derived from an EMBL/GenBank/DDBJ whole genome shotgun (WGS) entry which is preliminary data.</text>
</comment>
<dbReference type="PANTHER" id="PTHR18934:SF99">
    <property type="entry name" value="ATP-DEPENDENT RNA HELICASE DHX37-RELATED"/>
    <property type="match status" value="1"/>
</dbReference>
<evidence type="ECO:0000313" key="5">
    <source>
        <dbReference type="EMBL" id="OLY81928.1"/>
    </source>
</evidence>
<keyword evidence="4" id="KW-0067">ATP-binding</keyword>
<dbReference type="GO" id="GO:0005524">
    <property type="term" value="F:ATP binding"/>
    <property type="evidence" value="ECO:0007669"/>
    <property type="project" value="UniProtKB-KW"/>
</dbReference>
<dbReference type="EMBL" id="LSSL01002072">
    <property type="protein sequence ID" value="OLY81928.1"/>
    <property type="molecule type" value="Genomic_DNA"/>
</dbReference>
<protein>
    <submittedName>
        <fullName evidence="5">ATP-dependent RNA helicase DHX29</fullName>
    </submittedName>
</protein>
<keyword evidence="6" id="KW-1185">Reference proteome</keyword>
<keyword evidence="3 5" id="KW-0347">Helicase</keyword>
<dbReference type="Proteomes" id="UP000187455">
    <property type="component" value="Unassembled WGS sequence"/>
</dbReference>
<gene>
    <name evidence="5" type="ORF">AYI68_g3958</name>
</gene>
<evidence type="ECO:0000313" key="6">
    <source>
        <dbReference type="Proteomes" id="UP000187455"/>
    </source>
</evidence>